<dbReference type="PANTHER" id="PTHR43327:SF10">
    <property type="entry name" value="STOMATIN-LIKE PROTEIN 2, MITOCHONDRIAL"/>
    <property type="match status" value="1"/>
</dbReference>
<feature type="domain" description="Band 7" evidence="5">
    <location>
        <begin position="21"/>
        <end position="179"/>
    </location>
</feature>
<dbReference type="GO" id="GO:0005886">
    <property type="term" value="C:plasma membrane"/>
    <property type="evidence" value="ECO:0007669"/>
    <property type="project" value="UniProtKB-ARBA"/>
</dbReference>
<name>A0A397Q9U8_9HYPH</name>
<dbReference type="PRINTS" id="PR00721">
    <property type="entry name" value="STOMATIN"/>
</dbReference>
<dbReference type="SMART" id="SM00244">
    <property type="entry name" value="PHB"/>
    <property type="match status" value="1"/>
</dbReference>
<feature type="region of interest" description="Disordered" evidence="3">
    <location>
        <begin position="299"/>
        <end position="405"/>
    </location>
</feature>
<feature type="compositionally biased region" description="Polar residues" evidence="3">
    <location>
        <begin position="322"/>
        <end position="346"/>
    </location>
</feature>
<keyword evidence="4" id="KW-1133">Transmembrane helix</keyword>
<dbReference type="InterPro" id="IPR001107">
    <property type="entry name" value="Band_7"/>
</dbReference>
<protein>
    <submittedName>
        <fullName evidence="6">SPFH domain-containing protein</fullName>
    </submittedName>
</protein>
<accession>A0A397Q9U8</accession>
<dbReference type="CDD" id="cd08829">
    <property type="entry name" value="SPFH_paraslipin"/>
    <property type="match status" value="1"/>
</dbReference>
<dbReference type="Pfam" id="PF01145">
    <property type="entry name" value="Band_7"/>
    <property type="match status" value="1"/>
</dbReference>
<dbReference type="AlphaFoldDB" id="A0A397Q9U8"/>
<evidence type="ECO:0000256" key="3">
    <source>
        <dbReference type="SAM" id="MobiDB-lite"/>
    </source>
</evidence>
<comment type="caution">
    <text evidence="6">The sequence shown here is derived from an EMBL/GenBank/DDBJ whole genome shotgun (WGS) entry which is preliminary data.</text>
</comment>
<comment type="subcellular location">
    <subcellularLocation>
        <location evidence="1">Membrane</location>
        <topology evidence="1">Single-pass membrane protein</topology>
    </subcellularLocation>
</comment>
<proteinExistence type="inferred from homology"/>
<evidence type="ECO:0000259" key="5">
    <source>
        <dbReference type="SMART" id="SM00244"/>
    </source>
</evidence>
<evidence type="ECO:0000313" key="6">
    <source>
        <dbReference type="EMBL" id="RIA56565.1"/>
    </source>
</evidence>
<gene>
    <name evidence="6" type="ORF">BXY53_1671</name>
</gene>
<evidence type="ECO:0000313" key="7">
    <source>
        <dbReference type="Proteomes" id="UP000266273"/>
    </source>
</evidence>
<reference evidence="6 7" key="1">
    <citation type="submission" date="2018-08" db="EMBL/GenBank/DDBJ databases">
        <title>Genomic Encyclopedia of Archaeal and Bacterial Type Strains, Phase II (KMG-II): from individual species to whole genera.</title>
        <authorList>
            <person name="Goeker M."/>
        </authorList>
    </citation>
    <scope>NUCLEOTIDE SEQUENCE [LARGE SCALE GENOMIC DNA]</scope>
    <source>
        <strain evidence="6 7">DSM 5002</strain>
    </source>
</reference>
<evidence type="ECO:0000256" key="4">
    <source>
        <dbReference type="SAM" id="Phobius"/>
    </source>
</evidence>
<dbReference type="SUPFAM" id="SSF117892">
    <property type="entry name" value="Band 7/SPFH domain"/>
    <property type="match status" value="1"/>
</dbReference>
<dbReference type="GO" id="GO:0098552">
    <property type="term" value="C:side of membrane"/>
    <property type="evidence" value="ECO:0007669"/>
    <property type="project" value="UniProtKB-ARBA"/>
</dbReference>
<sequence length="405" mass="43373">MGPFEIFAIAVAIVLVITVAASVVIVPQGSNFTVERLGRYVRTLKPGLRVVVPFVEKIGHRVVMMEQVLDIPTQDVITRDNVEVQVDAVAFMQVLDAAQSAYAVADLRQAMITLVLTNTRTVMGSMELDELLSNRDAINSRLLRIMDEATHPWGVKISRIEIKDINPPADITEAMARQMKAERDKRAEILEAEGDKSARVLQAEGLKQSLILEAEGRKEAAFRDAEAREREAEADARATEMVSRAIAEGNVQSINYFVANRYVEALKNLASAENSKVLMMPVEAASVIGAIGGITELTREAFGSPGGQPPPAAPDGADRGTQHSALTTDGQNGKGNGQPSPAQSELAQWDGQADQANGPAPASESHAAPIEQHEAQQRETATASEMSNRAQSNGRADDGSGSGTS</sequence>
<dbReference type="FunFam" id="3.30.479.30:FF:000004">
    <property type="entry name" value="Putative membrane protease family, stomatin"/>
    <property type="match status" value="1"/>
</dbReference>
<feature type="compositionally biased region" description="Polar residues" evidence="3">
    <location>
        <begin position="378"/>
        <end position="394"/>
    </location>
</feature>
<dbReference type="Gene3D" id="3.30.479.30">
    <property type="entry name" value="Band 7 domain"/>
    <property type="match status" value="1"/>
</dbReference>
<dbReference type="EMBL" id="QXDF01000001">
    <property type="protein sequence ID" value="RIA56565.1"/>
    <property type="molecule type" value="Genomic_DNA"/>
</dbReference>
<dbReference type="PANTHER" id="PTHR43327">
    <property type="entry name" value="STOMATIN-LIKE PROTEIN 2, MITOCHONDRIAL"/>
    <property type="match status" value="1"/>
</dbReference>
<dbReference type="InterPro" id="IPR050710">
    <property type="entry name" value="Band7/mec-2_domain"/>
</dbReference>
<dbReference type="InterPro" id="IPR001972">
    <property type="entry name" value="Stomatin_HflK_fam"/>
</dbReference>
<dbReference type="OrthoDB" id="9809197at2"/>
<comment type="similarity">
    <text evidence="2">Belongs to the band 7/mec-2 family.</text>
</comment>
<keyword evidence="7" id="KW-1185">Reference proteome</keyword>
<keyword evidence="4" id="KW-0812">Transmembrane</keyword>
<evidence type="ECO:0000256" key="2">
    <source>
        <dbReference type="ARBA" id="ARBA00008164"/>
    </source>
</evidence>
<keyword evidence="4" id="KW-0472">Membrane</keyword>
<feature type="transmembrane region" description="Helical" evidence="4">
    <location>
        <begin position="6"/>
        <end position="26"/>
    </location>
</feature>
<dbReference type="InterPro" id="IPR036013">
    <property type="entry name" value="Band_7/SPFH_dom_sf"/>
</dbReference>
<evidence type="ECO:0000256" key="1">
    <source>
        <dbReference type="ARBA" id="ARBA00004167"/>
    </source>
</evidence>
<dbReference type="Proteomes" id="UP000266273">
    <property type="component" value="Unassembled WGS sequence"/>
</dbReference>
<organism evidence="6 7">
    <name type="scientific">Dichotomicrobium thermohalophilum</name>
    <dbReference type="NCBI Taxonomy" id="933063"/>
    <lineage>
        <taxon>Bacteria</taxon>
        <taxon>Pseudomonadati</taxon>
        <taxon>Pseudomonadota</taxon>
        <taxon>Alphaproteobacteria</taxon>
        <taxon>Hyphomicrobiales</taxon>
        <taxon>Hyphomicrobiaceae</taxon>
        <taxon>Dichotomicrobium</taxon>
    </lineage>
</organism>